<keyword evidence="1" id="KW-0472">Membrane</keyword>
<dbReference type="AlphaFoldDB" id="A0A9P4S6U9"/>
<organism evidence="2 3">
    <name type="scientific">Patellaria atrata CBS 101060</name>
    <dbReference type="NCBI Taxonomy" id="1346257"/>
    <lineage>
        <taxon>Eukaryota</taxon>
        <taxon>Fungi</taxon>
        <taxon>Dikarya</taxon>
        <taxon>Ascomycota</taxon>
        <taxon>Pezizomycotina</taxon>
        <taxon>Dothideomycetes</taxon>
        <taxon>Dothideomycetes incertae sedis</taxon>
        <taxon>Patellariales</taxon>
        <taxon>Patellariaceae</taxon>
        <taxon>Patellaria</taxon>
    </lineage>
</organism>
<feature type="transmembrane region" description="Helical" evidence="1">
    <location>
        <begin position="32"/>
        <end position="52"/>
    </location>
</feature>
<gene>
    <name evidence="2" type="ORF">M501DRAFT_997379</name>
</gene>
<name>A0A9P4S6U9_9PEZI</name>
<evidence type="ECO:0000313" key="2">
    <source>
        <dbReference type="EMBL" id="KAF2836133.1"/>
    </source>
</evidence>
<keyword evidence="1" id="KW-0812">Transmembrane</keyword>
<dbReference type="Proteomes" id="UP000799429">
    <property type="component" value="Unassembled WGS sequence"/>
</dbReference>
<reference evidence="2" key="1">
    <citation type="journal article" date="2020" name="Stud. Mycol.">
        <title>101 Dothideomycetes genomes: a test case for predicting lifestyles and emergence of pathogens.</title>
        <authorList>
            <person name="Haridas S."/>
            <person name="Albert R."/>
            <person name="Binder M."/>
            <person name="Bloem J."/>
            <person name="Labutti K."/>
            <person name="Salamov A."/>
            <person name="Andreopoulos B."/>
            <person name="Baker S."/>
            <person name="Barry K."/>
            <person name="Bills G."/>
            <person name="Bluhm B."/>
            <person name="Cannon C."/>
            <person name="Castanera R."/>
            <person name="Culley D."/>
            <person name="Daum C."/>
            <person name="Ezra D."/>
            <person name="Gonzalez J."/>
            <person name="Henrissat B."/>
            <person name="Kuo A."/>
            <person name="Liang C."/>
            <person name="Lipzen A."/>
            <person name="Lutzoni F."/>
            <person name="Magnuson J."/>
            <person name="Mondo S."/>
            <person name="Nolan M."/>
            <person name="Ohm R."/>
            <person name="Pangilinan J."/>
            <person name="Park H.-J."/>
            <person name="Ramirez L."/>
            <person name="Alfaro M."/>
            <person name="Sun H."/>
            <person name="Tritt A."/>
            <person name="Yoshinaga Y."/>
            <person name="Zwiers L.-H."/>
            <person name="Turgeon B."/>
            <person name="Goodwin S."/>
            <person name="Spatafora J."/>
            <person name="Crous P."/>
            <person name="Grigoriev I."/>
        </authorList>
    </citation>
    <scope>NUCLEOTIDE SEQUENCE</scope>
    <source>
        <strain evidence="2">CBS 101060</strain>
    </source>
</reference>
<sequence>MPHRGGPVPRTSVQFIKLLLMKTLPHFVLIEVYRVVLTSYLLMASLLNHFIYQGIYPHISHTVS</sequence>
<comment type="caution">
    <text evidence="2">The sequence shown here is derived from an EMBL/GenBank/DDBJ whole genome shotgun (WGS) entry which is preliminary data.</text>
</comment>
<keyword evidence="3" id="KW-1185">Reference proteome</keyword>
<keyword evidence="1" id="KW-1133">Transmembrane helix</keyword>
<proteinExistence type="predicted"/>
<evidence type="ECO:0000313" key="3">
    <source>
        <dbReference type="Proteomes" id="UP000799429"/>
    </source>
</evidence>
<evidence type="ECO:0000256" key="1">
    <source>
        <dbReference type="SAM" id="Phobius"/>
    </source>
</evidence>
<accession>A0A9P4S6U9</accession>
<dbReference type="EMBL" id="MU006105">
    <property type="protein sequence ID" value="KAF2836133.1"/>
    <property type="molecule type" value="Genomic_DNA"/>
</dbReference>
<protein>
    <submittedName>
        <fullName evidence="2">Uncharacterized protein</fullName>
    </submittedName>
</protein>